<dbReference type="Gene3D" id="3.40.630.90">
    <property type="match status" value="1"/>
</dbReference>
<dbReference type="CDD" id="cd04301">
    <property type="entry name" value="NAT_SF"/>
    <property type="match status" value="1"/>
</dbReference>
<dbReference type="PROSITE" id="PS51186">
    <property type="entry name" value="GNAT"/>
    <property type="match status" value="1"/>
</dbReference>
<feature type="domain" description="N-acetyltransferase" evidence="1">
    <location>
        <begin position="7"/>
        <end position="149"/>
    </location>
</feature>
<dbReference type="InterPro" id="IPR016181">
    <property type="entry name" value="Acyl_CoA_acyltransferase"/>
</dbReference>
<gene>
    <name evidence="2" type="ORF">BN948_04085</name>
</gene>
<reference evidence="3" key="1">
    <citation type="submission" date="2014-02" db="EMBL/GenBank/DDBJ databases">
        <authorList>
            <person name="Gan H."/>
        </authorList>
    </citation>
    <scope>NUCLEOTIDE SEQUENCE [LARGE SCALE GENOMIC DNA]</scope>
    <source>
        <strain evidence="3">S1</strain>
    </source>
</reference>
<dbReference type="PANTHER" id="PTHR47237">
    <property type="entry name" value="SLL0310 PROTEIN"/>
    <property type="match status" value="1"/>
</dbReference>
<protein>
    <submittedName>
        <fullName evidence="2">GCN5-related N-acetyltransferase</fullName>
    </submittedName>
</protein>
<name>A0A1L1PUE2_HYDIT</name>
<dbReference type="Proteomes" id="UP000028878">
    <property type="component" value="Unassembled WGS sequence"/>
</dbReference>
<keyword evidence="2" id="KW-0808">Transferase</keyword>
<dbReference type="PANTHER" id="PTHR47237:SF2">
    <property type="entry name" value="BLL4206 PROTEIN"/>
    <property type="match status" value="1"/>
</dbReference>
<dbReference type="Pfam" id="PF00583">
    <property type="entry name" value="Acetyltransf_1"/>
    <property type="match status" value="1"/>
</dbReference>
<dbReference type="AlphaFoldDB" id="A0A1L1PUE2"/>
<dbReference type="GO" id="GO:0016747">
    <property type="term" value="F:acyltransferase activity, transferring groups other than amino-acyl groups"/>
    <property type="evidence" value="ECO:0007669"/>
    <property type="project" value="InterPro"/>
</dbReference>
<dbReference type="RefSeq" id="WP_009519511.1">
    <property type="nucleotide sequence ID" value="NZ_CCAE010000049.1"/>
</dbReference>
<accession>A0A1L1PUE2</accession>
<dbReference type="InterPro" id="IPR000182">
    <property type="entry name" value="GNAT_dom"/>
</dbReference>
<dbReference type="Gene3D" id="3.40.630.30">
    <property type="match status" value="1"/>
</dbReference>
<evidence type="ECO:0000259" key="1">
    <source>
        <dbReference type="PROSITE" id="PS51186"/>
    </source>
</evidence>
<reference evidence="3" key="2">
    <citation type="submission" date="2014-11" db="EMBL/GenBank/DDBJ databases">
        <title>Draft genome sequence of Hydrogenophaga intermedia S1.</title>
        <authorList>
            <person name="Gan H.M."/>
            <person name="Chew T.H."/>
            <person name="Stolz A."/>
        </authorList>
    </citation>
    <scope>NUCLEOTIDE SEQUENCE [LARGE SCALE GENOMIC DNA]</scope>
    <source>
        <strain evidence="3">S1</strain>
    </source>
</reference>
<proteinExistence type="predicted"/>
<evidence type="ECO:0000313" key="2">
    <source>
        <dbReference type="EMBL" id="CDN89646.1"/>
    </source>
</evidence>
<evidence type="ECO:0000313" key="3">
    <source>
        <dbReference type="Proteomes" id="UP000028878"/>
    </source>
</evidence>
<dbReference type="InterPro" id="IPR052729">
    <property type="entry name" value="Acyl/Acetyltrans_Enzymes"/>
</dbReference>
<dbReference type="InterPro" id="IPR041496">
    <property type="entry name" value="YitH/HolE_GNAT"/>
</dbReference>
<dbReference type="EMBL" id="CCAE010000049">
    <property type="protein sequence ID" value="CDN89646.1"/>
    <property type="molecule type" value="Genomic_DNA"/>
</dbReference>
<organism evidence="2 3">
    <name type="scientific">Hydrogenophaga intermedia</name>
    <dbReference type="NCBI Taxonomy" id="65786"/>
    <lineage>
        <taxon>Bacteria</taxon>
        <taxon>Pseudomonadati</taxon>
        <taxon>Pseudomonadota</taxon>
        <taxon>Betaproteobacteria</taxon>
        <taxon>Burkholderiales</taxon>
        <taxon>Comamonadaceae</taxon>
        <taxon>Hydrogenophaga</taxon>
    </lineage>
</organism>
<dbReference type="Pfam" id="PF18014">
    <property type="entry name" value="Acetyltransf_18"/>
    <property type="match status" value="1"/>
</dbReference>
<dbReference type="SUPFAM" id="SSF55729">
    <property type="entry name" value="Acyl-CoA N-acyltransferases (Nat)"/>
    <property type="match status" value="1"/>
</dbReference>
<sequence length="282" mass="29465">MAPSEALTLVVLGPDDAPDGLALSDAAGWNQTAEDWRFFVRQGRVFGLRTADDGRLVATAAALPYGGSVGGGIGWISMVLVAAEWRHQGLATSLMGHCIAHLRALGATPVLDATPAGQPAYAKLGFDAGFALSRWEGTLNNAPAMQTASAADADAITRLDTLANGCERAALLADFLRRPGTRARLAADGTGFVLARQGRRATQVGPLVAADEASALSLLQATFADLGGPVFLDVPDRWTVLTAWLEQNGFARQRSFARMALGAAPIACVHDRLFVVAGPEFG</sequence>
<keyword evidence="3" id="KW-1185">Reference proteome</keyword>